<feature type="coiled-coil region" evidence="1">
    <location>
        <begin position="16"/>
        <end position="43"/>
    </location>
</feature>
<protein>
    <recommendedName>
        <fullName evidence="5">BZIP transcription factor</fullName>
    </recommendedName>
</protein>
<dbReference type="AlphaFoldDB" id="A0A8H4X094"/>
<reference evidence="3" key="1">
    <citation type="journal article" date="2020" name="BMC Genomics">
        <title>Correction to: Identification and distribution of gene clusters required for synthesis of sphingolipid metabolism inhibitors in diverse species of the filamentous fungus Fusarium.</title>
        <authorList>
            <person name="Kim H.S."/>
            <person name="Lohmar J.M."/>
            <person name="Busman M."/>
            <person name="Brown D.W."/>
            <person name="Naumann T.A."/>
            <person name="Divon H.H."/>
            <person name="Lysoe E."/>
            <person name="Uhlig S."/>
            <person name="Proctor R.H."/>
        </authorList>
    </citation>
    <scope>NUCLEOTIDE SEQUENCE</scope>
    <source>
        <strain evidence="3">NRRL 20472</strain>
    </source>
</reference>
<evidence type="ECO:0008006" key="5">
    <source>
        <dbReference type="Google" id="ProtNLM"/>
    </source>
</evidence>
<dbReference type="PANTHER" id="PTHR37012">
    <property type="entry name" value="B-ZIP TRANSCRIPTION FACTOR (EUROFUNG)-RELATED"/>
    <property type="match status" value="1"/>
</dbReference>
<organism evidence="3 4">
    <name type="scientific">Fusarium sarcochroum</name>
    <dbReference type="NCBI Taxonomy" id="1208366"/>
    <lineage>
        <taxon>Eukaryota</taxon>
        <taxon>Fungi</taxon>
        <taxon>Dikarya</taxon>
        <taxon>Ascomycota</taxon>
        <taxon>Pezizomycotina</taxon>
        <taxon>Sordariomycetes</taxon>
        <taxon>Hypocreomycetidae</taxon>
        <taxon>Hypocreales</taxon>
        <taxon>Nectriaceae</taxon>
        <taxon>Fusarium</taxon>
        <taxon>Fusarium lateritium species complex</taxon>
    </lineage>
</organism>
<feature type="compositionally biased region" description="Basic and acidic residues" evidence="2">
    <location>
        <begin position="246"/>
        <end position="255"/>
    </location>
</feature>
<feature type="region of interest" description="Disordered" evidence="2">
    <location>
        <begin position="244"/>
        <end position="296"/>
    </location>
</feature>
<dbReference type="OrthoDB" id="2985014at2759"/>
<name>A0A8H4X094_9HYPO</name>
<dbReference type="Pfam" id="PF11905">
    <property type="entry name" value="DUF3425"/>
    <property type="match status" value="1"/>
</dbReference>
<evidence type="ECO:0000313" key="4">
    <source>
        <dbReference type="Proteomes" id="UP000622797"/>
    </source>
</evidence>
<reference evidence="3" key="2">
    <citation type="submission" date="2020-05" db="EMBL/GenBank/DDBJ databases">
        <authorList>
            <person name="Kim H.-S."/>
            <person name="Proctor R.H."/>
            <person name="Brown D.W."/>
        </authorList>
    </citation>
    <scope>NUCLEOTIDE SEQUENCE</scope>
    <source>
        <strain evidence="3">NRRL 20472</strain>
    </source>
</reference>
<comment type="caution">
    <text evidence="3">The sequence shown here is derived from an EMBL/GenBank/DDBJ whole genome shotgun (WGS) entry which is preliminary data.</text>
</comment>
<dbReference type="EMBL" id="JABEXW010000752">
    <property type="protein sequence ID" value="KAF4956540.1"/>
    <property type="molecule type" value="Genomic_DNA"/>
</dbReference>
<gene>
    <name evidence="3" type="ORF">FSARC_11542</name>
</gene>
<dbReference type="InterPro" id="IPR021833">
    <property type="entry name" value="DUF3425"/>
</dbReference>
<keyword evidence="1" id="KW-0175">Coiled coil</keyword>
<evidence type="ECO:0000313" key="3">
    <source>
        <dbReference type="EMBL" id="KAF4956540.1"/>
    </source>
</evidence>
<sequence length="531" mass="59867">MDTECIYDSDVRETRVRGLQHANEKLEEELEAAKLLLRQVATGPDHMRSLVVEYLEDSKQPSEIIQLLKVGGGFDSPVAKVENMEDPSGHRNGILPVHPSAADDTEFVKEEGSFVQVEQSIHEGRDYNSMESTTPDSSYMHYSMLYSSQHTSSTSSTPIVPEYTTTWEDDVRCRAPESTELAGSQPQILLSTDSLGGEFKYATHATNHQGPMDFQTTSRSLFFEPLFDRTDYLLTATSAFTSIQQETDRDDDHEGVSPQDSQPLSPHGHPIVDFHGTPGPNLNHSSQPESTTPIQTTSERLAWSLRVHPNYRNNFGNLSLSNSVQANGFPRHIQDIQIRNIFVPNWAVTMLNTKPDPGGLEDAFGDIFKKATQLLQRGEPLSSVIGPHPNIAALYDQAEFDKSCLLSQWAARMVHSVKLQGYDFTCFASMNIFWFLMRWMIDPSPDTYAAIPEWIRPTSNQLFTPHISMADFVLWPALRELIVQLPEMQERMGWLADMSMFIKCDWPYELEQALHRNPTTGLVDLVDLAKV</sequence>
<dbReference type="Proteomes" id="UP000622797">
    <property type="component" value="Unassembled WGS sequence"/>
</dbReference>
<keyword evidence="4" id="KW-1185">Reference proteome</keyword>
<accession>A0A8H4X094</accession>
<evidence type="ECO:0000256" key="1">
    <source>
        <dbReference type="SAM" id="Coils"/>
    </source>
</evidence>
<evidence type="ECO:0000256" key="2">
    <source>
        <dbReference type="SAM" id="MobiDB-lite"/>
    </source>
</evidence>
<proteinExistence type="predicted"/>
<feature type="compositionally biased region" description="Polar residues" evidence="2">
    <location>
        <begin position="280"/>
        <end position="296"/>
    </location>
</feature>
<dbReference type="PANTHER" id="PTHR37012:SF2">
    <property type="entry name" value="BZIP DOMAIN-CONTAINING PROTEIN-RELATED"/>
    <property type="match status" value="1"/>
</dbReference>